<dbReference type="FunFam" id="3.20.20.150:FF:000007">
    <property type="entry name" value="Hydroxypyruvate isomerase"/>
    <property type="match status" value="1"/>
</dbReference>
<evidence type="ECO:0000313" key="5">
    <source>
        <dbReference type="EMBL" id="SOC47392.1"/>
    </source>
</evidence>
<dbReference type="GO" id="GO:0046487">
    <property type="term" value="P:glyoxylate metabolic process"/>
    <property type="evidence" value="ECO:0007669"/>
    <property type="project" value="TreeGrafter"/>
</dbReference>
<name>A0A285UZX3_9HYPH</name>
<evidence type="ECO:0000259" key="4">
    <source>
        <dbReference type="Pfam" id="PF01261"/>
    </source>
</evidence>
<dbReference type="InterPro" id="IPR013022">
    <property type="entry name" value="Xyl_isomerase-like_TIM-brl"/>
</dbReference>
<keyword evidence="5" id="KW-0670">Pyruvate</keyword>
<evidence type="ECO:0000256" key="3">
    <source>
        <dbReference type="PIRSR" id="PIRSR006241-50"/>
    </source>
</evidence>
<keyword evidence="1 2" id="KW-0413">Isomerase</keyword>
<dbReference type="Gene3D" id="3.20.20.150">
    <property type="entry name" value="Divalent-metal-dependent TIM barrel enzymes"/>
    <property type="match status" value="1"/>
</dbReference>
<dbReference type="Proteomes" id="UP000219167">
    <property type="component" value="Unassembled WGS sequence"/>
</dbReference>
<keyword evidence="6" id="KW-1185">Reference proteome</keyword>
<sequence length="259" mass="28265">MPRFSANLGFLWPDRPLLDRIDAAAAAGFRAIELHWPYDVSAHRVKDRCAEHGLVLLGLNTPVGQSEKGEFGLGAVPGRQADFEVGFQQALEWGRTAGASVIHVMAGVVAPQEKHAGRSVLVENLRKAASRAPEMMLVLEGINQRDRPGYFYSTIGEKAEIINEVDAPNVKIMFDVYHVGVSEGDIFGKLATHLPIIGHVQIAAVPSRAEPDEGEIHYANVFRELDRLGYRGWVGCEYKPRAATDSGLGWARTLGTAIS</sequence>
<feature type="active site" description="Proton donor/acceptor" evidence="3">
    <location>
        <position position="237"/>
    </location>
</feature>
<dbReference type="SUPFAM" id="SSF51658">
    <property type="entry name" value="Xylose isomerase-like"/>
    <property type="match status" value="1"/>
</dbReference>
<dbReference type="EMBL" id="OBQD01000029">
    <property type="protein sequence ID" value="SOC47392.1"/>
    <property type="molecule type" value="Genomic_DNA"/>
</dbReference>
<dbReference type="OrthoDB" id="9786584at2"/>
<reference evidence="5 6" key="1">
    <citation type="submission" date="2017-08" db="EMBL/GenBank/DDBJ databases">
        <authorList>
            <person name="de Groot N.N."/>
        </authorList>
    </citation>
    <scope>NUCLEOTIDE SEQUENCE [LARGE SCALE GENOMIC DNA]</scope>
    <source>
        <strain evidence="5 6">JC85</strain>
    </source>
</reference>
<dbReference type="InterPro" id="IPR036237">
    <property type="entry name" value="Xyl_isomerase-like_sf"/>
</dbReference>
<accession>A0A285UZX3</accession>
<dbReference type="GO" id="GO:0008903">
    <property type="term" value="F:hydroxypyruvate isomerase activity"/>
    <property type="evidence" value="ECO:0007669"/>
    <property type="project" value="TreeGrafter"/>
</dbReference>
<dbReference type="PANTHER" id="PTHR43489">
    <property type="entry name" value="ISOMERASE"/>
    <property type="match status" value="1"/>
</dbReference>
<organism evidence="5 6">
    <name type="scientific">Rhizobium subbaraonis</name>
    <dbReference type="NCBI Taxonomy" id="908946"/>
    <lineage>
        <taxon>Bacteria</taxon>
        <taxon>Pseudomonadati</taxon>
        <taxon>Pseudomonadota</taxon>
        <taxon>Alphaproteobacteria</taxon>
        <taxon>Hyphomicrobiales</taxon>
        <taxon>Rhizobiaceae</taxon>
        <taxon>Rhizobium/Agrobacterium group</taxon>
        <taxon>Rhizobium</taxon>
    </lineage>
</organism>
<gene>
    <name evidence="5" type="ORF">SAMN05892877_12928</name>
</gene>
<dbReference type="AlphaFoldDB" id="A0A285UZX3"/>
<dbReference type="RefSeq" id="WP_097142966.1">
    <property type="nucleotide sequence ID" value="NZ_OBQD01000029.1"/>
</dbReference>
<dbReference type="InterPro" id="IPR050417">
    <property type="entry name" value="Sugar_Epim/Isomerase"/>
</dbReference>
<dbReference type="PIRSF" id="PIRSF006241">
    <property type="entry name" value="HyI"/>
    <property type="match status" value="1"/>
</dbReference>
<comment type="similarity">
    <text evidence="2">Belongs to the hyi family.</text>
</comment>
<feature type="domain" description="Xylose isomerase-like TIM barrel" evidence="4">
    <location>
        <begin position="21"/>
        <end position="253"/>
    </location>
</feature>
<dbReference type="PANTHER" id="PTHR43489:SF6">
    <property type="entry name" value="HYDROXYPYRUVATE ISOMERASE-RELATED"/>
    <property type="match status" value="1"/>
</dbReference>
<evidence type="ECO:0000313" key="6">
    <source>
        <dbReference type="Proteomes" id="UP000219167"/>
    </source>
</evidence>
<proteinExistence type="inferred from homology"/>
<dbReference type="InterPro" id="IPR026040">
    <property type="entry name" value="HyI-like"/>
</dbReference>
<dbReference type="Pfam" id="PF01261">
    <property type="entry name" value="AP_endonuc_2"/>
    <property type="match status" value="1"/>
</dbReference>
<evidence type="ECO:0000256" key="1">
    <source>
        <dbReference type="ARBA" id="ARBA00023235"/>
    </source>
</evidence>
<protein>
    <submittedName>
        <fullName evidence="5">Hydroxypyruvate isomerase</fullName>
    </submittedName>
</protein>
<feature type="active site" description="Proton donor/acceptor" evidence="3">
    <location>
        <position position="140"/>
    </location>
</feature>
<evidence type="ECO:0000256" key="2">
    <source>
        <dbReference type="PIRNR" id="PIRNR006241"/>
    </source>
</evidence>